<keyword evidence="5" id="KW-1185">Reference proteome</keyword>
<evidence type="ECO:0000256" key="1">
    <source>
        <dbReference type="ARBA" id="ARBA00023015"/>
    </source>
</evidence>
<reference evidence="5" key="1">
    <citation type="journal article" date="2019" name="Int. J. Syst. Evol. Microbiol.">
        <title>The Global Catalogue of Microorganisms (GCM) 10K type strain sequencing project: providing services to taxonomists for standard genome sequencing and annotation.</title>
        <authorList>
            <consortium name="The Broad Institute Genomics Platform"/>
            <consortium name="The Broad Institute Genome Sequencing Center for Infectious Disease"/>
            <person name="Wu L."/>
            <person name="Ma J."/>
        </authorList>
    </citation>
    <scope>NUCLEOTIDE SEQUENCE [LARGE SCALE GENOMIC DNA]</scope>
    <source>
        <strain evidence="5">JCM 9377</strain>
    </source>
</reference>
<keyword evidence="3" id="KW-1133">Transmembrane helix</keyword>
<evidence type="ECO:0000256" key="2">
    <source>
        <dbReference type="ARBA" id="ARBA00023163"/>
    </source>
</evidence>
<comment type="caution">
    <text evidence="4">The sequence shown here is derived from an EMBL/GenBank/DDBJ whole genome shotgun (WGS) entry which is preliminary data.</text>
</comment>
<dbReference type="RefSeq" id="WP_344836000.1">
    <property type="nucleotide sequence ID" value="NZ_BAAAUV010000024.1"/>
</dbReference>
<evidence type="ECO:0000256" key="3">
    <source>
        <dbReference type="SAM" id="Phobius"/>
    </source>
</evidence>
<keyword evidence="3" id="KW-0472">Membrane</keyword>
<gene>
    <name evidence="4" type="primary">rsuA</name>
    <name evidence="4" type="ORF">GCM10010468_65460</name>
</gene>
<proteinExistence type="predicted"/>
<dbReference type="Gene3D" id="1.10.10.1320">
    <property type="entry name" value="Anti-sigma factor, zinc-finger domain"/>
    <property type="match status" value="1"/>
</dbReference>
<feature type="transmembrane region" description="Helical" evidence="3">
    <location>
        <begin position="78"/>
        <end position="99"/>
    </location>
</feature>
<evidence type="ECO:0000313" key="4">
    <source>
        <dbReference type="EMBL" id="GAA3233086.1"/>
    </source>
</evidence>
<dbReference type="EMBL" id="BAAAUV010000024">
    <property type="protein sequence ID" value="GAA3233086.1"/>
    <property type="molecule type" value="Genomic_DNA"/>
</dbReference>
<sequence length="215" mass="22798">MSHEFEHTDVAAYALGVLNDRDRRTFEAHLSGCRFCNMELADLSGMRTLLQGIDPPPKVTAPATPIRAPRRRWSPQQWMVNAAAGVLLLLGGFGGGVALSADEGPPSIAKGEQRTATNAATGTTGTAVLDKRSWGTWFALDVANIKGPFTCELIAVTKSGNERVAGGWNVSSKGYGVPGSPEHLKVEGGIADSMDQIDRLEVRSSTGKTVLVIPV</sequence>
<organism evidence="4 5">
    <name type="scientific">Actinocorallia longicatena</name>
    <dbReference type="NCBI Taxonomy" id="111803"/>
    <lineage>
        <taxon>Bacteria</taxon>
        <taxon>Bacillati</taxon>
        <taxon>Actinomycetota</taxon>
        <taxon>Actinomycetes</taxon>
        <taxon>Streptosporangiales</taxon>
        <taxon>Thermomonosporaceae</taxon>
        <taxon>Actinocorallia</taxon>
    </lineage>
</organism>
<evidence type="ECO:0000313" key="5">
    <source>
        <dbReference type="Proteomes" id="UP001501237"/>
    </source>
</evidence>
<dbReference type="InterPro" id="IPR041916">
    <property type="entry name" value="Anti_sigma_zinc_sf"/>
</dbReference>
<keyword evidence="3" id="KW-0812">Transmembrane</keyword>
<keyword evidence="1" id="KW-0805">Transcription regulation</keyword>
<name>A0ABP6QKI1_9ACTN</name>
<dbReference type="Proteomes" id="UP001501237">
    <property type="component" value="Unassembled WGS sequence"/>
</dbReference>
<keyword evidence="2" id="KW-0804">Transcription</keyword>
<accession>A0ABP6QKI1</accession>
<protein>
    <submittedName>
        <fullName evidence="4">Anti-sigma U factor RsuA</fullName>
    </submittedName>
</protein>